<accession>A0A0F9HF93</accession>
<dbReference type="PANTHER" id="PTHR38340">
    <property type="entry name" value="S-LAYER PROTEIN"/>
    <property type="match status" value="1"/>
</dbReference>
<feature type="domain" description="Peptidase M10 serralysin C-terminal" evidence="6">
    <location>
        <begin position="329"/>
        <end position="455"/>
    </location>
</feature>
<dbReference type="InterPro" id="IPR018511">
    <property type="entry name" value="Hemolysin-typ_Ca-bd_CS"/>
</dbReference>
<dbReference type="SUPFAM" id="SSF51120">
    <property type="entry name" value="beta-Roll"/>
    <property type="match status" value="2"/>
</dbReference>
<dbReference type="EMBL" id="LAZR01017091">
    <property type="protein sequence ID" value="KKM01827.1"/>
    <property type="molecule type" value="Genomic_DNA"/>
</dbReference>
<dbReference type="GO" id="GO:0005615">
    <property type="term" value="C:extracellular space"/>
    <property type="evidence" value="ECO:0007669"/>
    <property type="project" value="InterPro"/>
</dbReference>
<comment type="cofactor">
    <cofactor evidence="1">
        <name>Ca(2+)</name>
        <dbReference type="ChEBI" id="CHEBI:29108"/>
    </cofactor>
</comment>
<dbReference type="Pfam" id="PF00353">
    <property type="entry name" value="HemolysinCabind"/>
    <property type="match status" value="2"/>
</dbReference>
<protein>
    <recommendedName>
        <fullName evidence="6">Peptidase M10 serralysin C-terminal domain-containing protein</fullName>
    </recommendedName>
</protein>
<feature type="region of interest" description="Disordered" evidence="5">
    <location>
        <begin position="269"/>
        <end position="295"/>
    </location>
</feature>
<dbReference type="Gene3D" id="2.150.10.10">
    <property type="entry name" value="Serralysin-like metalloprotease, C-terminal"/>
    <property type="match status" value="2"/>
</dbReference>
<dbReference type="InterPro" id="IPR001343">
    <property type="entry name" value="Hemolysn_Ca-bd"/>
</dbReference>
<evidence type="ECO:0000256" key="1">
    <source>
        <dbReference type="ARBA" id="ARBA00001913"/>
    </source>
</evidence>
<dbReference type="GO" id="GO:0005509">
    <property type="term" value="F:calcium ion binding"/>
    <property type="evidence" value="ECO:0007669"/>
    <property type="project" value="InterPro"/>
</dbReference>
<evidence type="ECO:0000256" key="3">
    <source>
        <dbReference type="ARBA" id="ARBA00022525"/>
    </source>
</evidence>
<sequence length="456" mass="45794">LHGLGLAHPHDTGGNSDVLSGVGEPFGDYGSFDLNQGIYTTMSYNSGFPDTQPGHSGGLFGYEAGPMALDIALLQEKYGANDSTASGDTVYVLPGTNAIGSAWQTVWDTGGTDTIRHDGSADAVIDLRAATLDYAEGGGGFVSGVGGISGGFTIAAGVVIETAIGGSGRDLLTGNDADNTLMGGVGDDTLIGGNGNDRLDGGAGNDVLDGGLGDDRYIVAAAGDVIQGEIGYSEGGGVDTVESWISWTLDSNLEILRLQGSADLNGAGNGAPEALVGQTGDNRLDGGGGNDVLTAKGAGNAAPEALVGQEGSNQLSGNGGNDVLTAKGGDDTLIGGHGMDYLVGDEGADVFVFDSIAESRPGQGVRDLINGFENGQDLIDLSGIDANLILAGDQAFEFIGSDRFDGAGAASAGQVNYANYGGDWVIVSVDQTGNGSADMQVFVNLTTSLTAEDFIL</sequence>
<reference evidence="7" key="1">
    <citation type="journal article" date="2015" name="Nature">
        <title>Complex archaea that bridge the gap between prokaryotes and eukaryotes.</title>
        <authorList>
            <person name="Spang A."/>
            <person name="Saw J.H."/>
            <person name="Jorgensen S.L."/>
            <person name="Zaremba-Niedzwiedzka K."/>
            <person name="Martijn J."/>
            <person name="Lind A.E."/>
            <person name="van Eijk R."/>
            <person name="Schleper C."/>
            <person name="Guy L."/>
            <person name="Ettema T.J."/>
        </authorList>
    </citation>
    <scope>NUCLEOTIDE SEQUENCE</scope>
</reference>
<feature type="non-terminal residue" evidence="7">
    <location>
        <position position="1"/>
    </location>
</feature>
<evidence type="ECO:0000259" key="6">
    <source>
        <dbReference type="Pfam" id="PF08548"/>
    </source>
</evidence>
<evidence type="ECO:0000256" key="4">
    <source>
        <dbReference type="ARBA" id="ARBA00022737"/>
    </source>
</evidence>
<evidence type="ECO:0000256" key="5">
    <source>
        <dbReference type="SAM" id="MobiDB-lite"/>
    </source>
</evidence>
<keyword evidence="4" id="KW-0677">Repeat</keyword>
<name>A0A0F9HF93_9ZZZZ</name>
<keyword evidence="3" id="KW-0964">Secreted</keyword>
<gene>
    <name evidence="7" type="ORF">LCGC14_1790550</name>
</gene>
<organism evidence="7">
    <name type="scientific">marine sediment metagenome</name>
    <dbReference type="NCBI Taxonomy" id="412755"/>
    <lineage>
        <taxon>unclassified sequences</taxon>
        <taxon>metagenomes</taxon>
        <taxon>ecological metagenomes</taxon>
    </lineage>
</organism>
<evidence type="ECO:0000256" key="2">
    <source>
        <dbReference type="ARBA" id="ARBA00004613"/>
    </source>
</evidence>
<dbReference type="PANTHER" id="PTHR38340:SF1">
    <property type="entry name" value="S-LAYER PROTEIN"/>
    <property type="match status" value="1"/>
</dbReference>
<dbReference type="SUPFAM" id="SSF55486">
    <property type="entry name" value="Metalloproteases ('zincins'), catalytic domain"/>
    <property type="match status" value="1"/>
</dbReference>
<dbReference type="InterPro" id="IPR050557">
    <property type="entry name" value="RTX_toxin/Mannuronan_C5-epim"/>
</dbReference>
<dbReference type="Pfam" id="PF08548">
    <property type="entry name" value="Peptidase_M10_C"/>
    <property type="match status" value="1"/>
</dbReference>
<evidence type="ECO:0000313" key="7">
    <source>
        <dbReference type="EMBL" id="KKM01827.1"/>
    </source>
</evidence>
<dbReference type="InterPro" id="IPR013858">
    <property type="entry name" value="Peptidase_M10B_C"/>
</dbReference>
<dbReference type="PRINTS" id="PR00313">
    <property type="entry name" value="CABNDNGRPT"/>
</dbReference>
<comment type="caution">
    <text evidence="7">The sequence shown here is derived from an EMBL/GenBank/DDBJ whole genome shotgun (WGS) entry which is preliminary data.</text>
</comment>
<proteinExistence type="predicted"/>
<dbReference type="InterPro" id="IPR011049">
    <property type="entry name" value="Serralysin-like_metalloprot_C"/>
</dbReference>
<dbReference type="PROSITE" id="PS00330">
    <property type="entry name" value="HEMOLYSIN_CALCIUM"/>
    <property type="match status" value="3"/>
</dbReference>
<comment type="subcellular location">
    <subcellularLocation>
        <location evidence="2">Secreted</location>
    </subcellularLocation>
</comment>
<dbReference type="AlphaFoldDB" id="A0A0F9HF93"/>